<name>A0A840VCN7_9PROT</name>
<keyword evidence="1" id="KW-0472">Membrane</keyword>
<dbReference type="EMBL" id="JACHFJ010000002">
    <property type="protein sequence ID" value="MBB5372617.1"/>
    <property type="molecule type" value="Genomic_DNA"/>
</dbReference>
<feature type="transmembrane region" description="Helical" evidence="1">
    <location>
        <begin position="296"/>
        <end position="314"/>
    </location>
</feature>
<feature type="transmembrane region" description="Helical" evidence="1">
    <location>
        <begin position="174"/>
        <end position="207"/>
    </location>
</feature>
<organism evidence="2 3">
    <name type="scientific">Acidocella aromatica</name>
    <dbReference type="NCBI Taxonomy" id="1303579"/>
    <lineage>
        <taxon>Bacteria</taxon>
        <taxon>Pseudomonadati</taxon>
        <taxon>Pseudomonadota</taxon>
        <taxon>Alphaproteobacteria</taxon>
        <taxon>Acetobacterales</taxon>
        <taxon>Acidocellaceae</taxon>
        <taxon>Acidocella</taxon>
    </lineage>
</organism>
<evidence type="ECO:0000313" key="2">
    <source>
        <dbReference type="EMBL" id="MBB5372617.1"/>
    </source>
</evidence>
<dbReference type="AlphaFoldDB" id="A0A840VCN7"/>
<feature type="transmembrane region" description="Helical" evidence="1">
    <location>
        <begin position="227"/>
        <end position="244"/>
    </location>
</feature>
<evidence type="ECO:0008006" key="4">
    <source>
        <dbReference type="Google" id="ProtNLM"/>
    </source>
</evidence>
<evidence type="ECO:0000313" key="3">
    <source>
        <dbReference type="Proteomes" id="UP000553706"/>
    </source>
</evidence>
<feature type="transmembrane region" description="Helical" evidence="1">
    <location>
        <begin position="321"/>
        <end position="339"/>
    </location>
</feature>
<feature type="transmembrane region" description="Helical" evidence="1">
    <location>
        <begin position="359"/>
        <end position="384"/>
    </location>
</feature>
<evidence type="ECO:0000256" key="1">
    <source>
        <dbReference type="SAM" id="Phobius"/>
    </source>
</evidence>
<proteinExistence type="predicted"/>
<feature type="transmembrane region" description="Helical" evidence="1">
    <location>
        <begin position="143"/>
        <end position="162"/>
    </location>
</feature>
<feature type="transmembrane region" description="Helical" evidence="1">
    <location>
        <begin position="94"/>
        <end position="115"/>
    </location>
</feature>
<comment type="caution">
    <text evidence="2">The sequence shown here is derived from an EMBL/GenBank/DDBJ whole genome shotgun (WGS) entry which is preliminary data.</text>
</comment>
<keyword evidence="3" id="KW-1185">Reference proteome</keyword>
<feature type="transmembrane region" description="Helical" evidence="1">
    <location>
        <begin position="256"/>
        <end position="276"/>
    </location>
</feature>
<sequence>MNRHAAAFAVYALLGVLLLWHGASLTHQLSGAGADPWDSPWFLAWWPYALTHHLDPFFTNRIWYPSGVSLLWVTSVPLLGALAAPLTLTAGPVLVYNLYALTAPVLAAWAAYLLCHWLVRDFSASLIGGFLFGFSAYEMTQDAAALNLAVTCLVPALLLVVLKRLDGELSRSAAVALAALLLLAQFLICLEIFAMIFVFGGMAWGLAYWLLPARREGLRRLFADGLITGPFVALPLAPLFVLMARDYWMINHPAIWPYYFTADLANLVIPSAMSVFGAPFVTISRHFSLSAQEQDAYLGLPLLLLIYLFARGQGRQPRGRYLVACFLALLVCELGPQLWVAGHITPIVLPWMLMVKLPLLGAALSARFTMFTALAGAVIAAYWLAQPGGRCWRLALGVLACVALLPVPHPWRPAPYSSFFQPGRVQVVLGENPRLLVLPFALHGPSSFWQMENGFGYTQVGGYLGFPPRPAQAFKAVGDLFGGTVGPGFVDDFATYARAAGTQYVVAGPGTQADLLAAIATLGWPQKQVDDVTIFTVPKSQ</sequence>
<protein>
    <recommendedName>
        <fullName evidence="4">Glycosyltransferase RgtA/B/C/D-like domain-containing protein</fullName>
    </recommendedName>
</protein>
<dbReference type="Proteomes" id="UP000553706">
    <property type="component" value="Unassembled WGS sequence"/>
</dbReference>
<dbReference type="RefSeq" id="WP_183265624.1">
    <property type="nucleotide sequence ID" value="NZ_JACHFJ010000002.1"/>
</dbReference>
<keyword evidence="1" id="KW-0812">Transmembrane</keyword>
<keyword evidence="1" id="KW-1133">Transmembrane helix</keyword>
<feature type="transmembrane region" description="Helical" evidence="1">
    <location>
        <begin position="391"/>
        <end position="411"/>
    </location>
</feature>
<gene>
    <name evidence="2" type="ORF">HNP71_000855</name>
</gene>
<feature type="transmembrane region" description="Helical" evidence="1">
    <location>
        <begin position="70"/>
        <end position="88"/>
    </location>
</feature>
<reference evidence="2 3" key="1">
    <citation type="submission" date="2020-08" db="EMBL/GenBank/DDBJ databases">
        <title>Genomic Encyclopedia of Type Strains, Phase IV (KMG-IV): sequencing the most valuable type-strain genomes for metagenomic binning, comparative biology and taxonomic classification.</title>
        <authorList>
            <person name="Goeker M."/>
        </authorList>
    </citation>
    <scope>NUCLEOTIDE SEQUENCE [LARGE SCALE GENOMIC DNA]</scope>
    <source>
        <strain evidence="2 3">DSM 27026</strain>
    </source>
</reference>
<accession>A0A840VCN7</accession>